<comment type="pathway">
    <text evidence="6">Glycan biosynthesis.</text>
</comment>
<dbReference type="SMART" id="SM00642">
    <property type="entry name" value="Aamy"/>
    <property type="match status" value="1"/>
</dbReference>
<dbReference type="InterPro" id="IPR014756">
    <property type="entry name" value="Ig_E-set"/>
</dbReference>
<comment type="caution">
    <text evidence="9">The sequence shown here is derived from an EMBL/GenBank/DDBJ whole genome shotgun (WGS) entry which is preliminary data.</text>
</comment>
<dbReference type="Pfam" id="PF00128">
    <property type="entry name" value="Alpha-amylase"/>
    <property type="match status" value="1"/>
</dbReference>
<protein>
    <recommendedName>
        <fullName evidence="3">1,4-alpha-glucan branching enzyme</fullName>
        <ecNumber evidence="3">2.4.1.18</ecNumber>
    </recommendedName>
</protein>
<dbReference type="Pfam" id="PF02922">
    <property type="entry name" value="CBM_48"/>
    <property type="match status" value="1"/>
</dbReference>
<dbReference type="SUPFAM" id="SSF51445">
    <property type="entry name" value="(Trans)glycosidases"/>
    <property type="match status" value="1"/>
</dbReference>
<feature type="active site" description="Nucleophile" evidence="7">
    <location>
        <position position="346"/>
    </location>
</feature>
<evidence type="ECO:0000256" key="7">
    <source>
        <dbReference type="PIRSR" id="PIRSR000463-1"/>
    </source>
</evidence>
<gene>
    <name evidence="9" type="ORF">NDN08_008290</name>
</gene>
<evidence type="ECO:0000256" key="6">
    <source>
        <dbReference type="ARBA" id="ARBA00060592"/>
    </source>
</evidence>
<dbReference type="EMBL" id="JAMWBK010000002">
    <property type="protein sequence ID" value="KAJ8908196.1"/>
    <property type="molecule type" value="Genomic_DNA"/>
</dbReference>
<dbReference type="Gene3D" id="2.60.40.1180">
    <property type="entry name" value="Golgi alpha-mannosidase II"/>
    <property type="match status" value="1"/>
</dbReference>
<evidence type="ECO:0000256" key="3">
    <source>
        <dbReference type="ARBA" id="ARBA00012541"/>
    </source>
</evidence>
<dbReference type="PANTHER" id="PTHR43651:SF3">
    <property type="entry name" value="1,4-ALPHA-GLUCAN-BRANCHING ENZYME"/>
    <property type="match status" value="1"/>
</dbReference>
<feature type="active site" description="Proton donor" evidence="7">
    <location>
        <position position="402"/>
    </location>
</feature>
<keyword evidence="10" id="KW-1185">Reference proteome</keyword>
<dbReference type="FunFam" id="3.20.20.80:FF:000001">
    <property type="entry name" value="1,4-alpha-glucan branching enzyme"/>
    <property type="match status" value="1"/>
</dbReference>
<dbReference type="GO" id="GO:0003844">
    <property type="term" value="F:1,4-alpha-glucan branching enzyme activity"/>
    <property type="evidence" value="ECO:0007669"/>
    <property type="project" value="UniProtKB-EC"/>
</dbReference>
<comment type="catalytic activity">
    <reaction evidence="1">
        <text>Transfers a segment of a (1-&gt;4)-alpha-D-glucan chain to a primary hydroxy group in a similar glucan chain.</text>
        <dbReference type="EC" id="2.4.1.18"/>
    </reaction>
</comment>
<evidence type="ECO:0000256" key="2">
    <source>
        <dbReference type="ARBA" id="ARBA00009000"/>
    </source>
</evidence>
<evidence type="ECO:0000256" key="1">
    <source>
        <dbReference type="ARBA" id="ARBA00000826"/>
    </source>
</evidence>
<reference evidence="9 10" key="1">
    <citation type="journal article" date="2023" name="Nat. Commun.">
        <title>Origin of minicircular mitochondrial genomes in red algae.</title>
        <authorList>
            <person name="Lee Y."/>
            <person name="Cho C.H."/>
            <person name="Lee Y.M."/>
            <person name="Park S.I."/>
            <person name="Yang J.H."/>
            <person name="West J.A."/>
            <person name="Bhattacharya D."/>
            <person name="Yoon H.S."/>
        </authorList>
    </citation>
    <scope>NUCLEOTIDE SEQUENCE [LARGE SCALE GENOMIC DNA]</scope>
    <source>
        <strain evidence="9 10">CCMP1338</strain>
        <tissue evidence="9">Whole cell</tissue>
    </source>
</reference>
<dbReference type="InterPro" id="IPR013780">
    <property type="entry name" value="Glyco_hydro_b"/>
</dbReference>
<dbReference type="InterPro" id="IPR037439">
    <property type="entry name" value="Branching_enzy"/>
</dbReference>
<dbReference type="Pfam" id="PF02806">
    <property type="entry name" value="Alpha-amylase_C"/>
    <property type="match status" value="1"/>
</dbReference>
<evidence type="ECO:0000256" key="4">
    <source>
        <dbReference type="ARBA" id="ARBA00022676"/>
    </source>
</evidence>
<dbReference type="InterPro" id="IPR006047">
    <property type="entry name" value="GH13_cat_dom"/>
</dbReference>
<dbReference type="InterPro" id="IPR017853">
    <property type="entry name" value="GH"/>
</dbReference>
<evidence type="ECO:0000313" key="9">
    <source>
        <dbReference type="EMBL" id="KAJ8908196.1"/>
    </source>
</evidence>
<dbReference type="InterPro" id="IPR013783">
    <property type="entry name" value="Ig-like_fold"/>
</dbReference>
<dbReference type="GO" id="GO:0005978">
    <property type="term" value="P:glycogen biosynthetic process"/>
    <property type="evidence" value="ECO:0007669"/>
    <property type="project" value="InterPro"/>
</dbReference>
<dbReference type="AlphaFoldDB" id="A0AAV8V053"/>
<dbReference type="CDD" id="cd11321">
    <property type="entry name" value="AmyAc_bac_euk_BE"/>
    <property type="match status" value="1"/>
</dbReference>
<keyword evidence="4" id="KW-0328">Glycosyltransferase</keyword>
<dbReference type="PIRSF" id="PIRSF000463">
    <property type="entry name" value="GlgB"/>
    <property type="match status" value="1"/>
</dbReference>
<dbReference type="SUPFAM" id="SSF81296">
    <property type="entry name" value="E set domains"/>
    <property type="match status" value="1"/>
</dbReference>
<comment type="similarity">
    <text evidence="2">Belongs to the glycosyl hydrolase 13 family. GlgB subfamily.</text>
</comment>
<dbReference type="InterPro" id="IPR004193">
    <property type="entry name" value="Glyco_hydro_13_N"/>
</dbReference>
<name>A0AAV8V053_9RHOD</name>
<evidence type="ECO:0000313" key="10">
    <source>
        <dbReference type="Proteomes" id="UP001157974"/>
    </source>
</evidence>
<keyword evidence="5" id="KW-0808">Transferase</keyword>
<proteinExistence type="inferred from homology"/>
<organism evidence="9 10">
    <name type="scientific">Rhodosorus marinus</name>
    <dbReference type="NCBI Taxonomy" id="101924"/>
    <lineage>
        <taxon>Eukaryota</taxon>
        <taxon>Rhodophyta</taxon>
        <taxon>Stylonematophyceae</taxon>
        <taxon>Stylonematales</taxon>
        <taxon>Stylonemataceae</taxon>
        <taxon>Rhodosorus</taxon>
    </lineage>
</organism>
<feature type="domain" description="Glycosyl hydrolase family 13 catalytic" evidence="8">
    <location>
        <begin position="199"/>
        <end position="716"/>
    </location>
</feature>
<evidence type="ECO:0000256" key="5">
    <source>
        <dbReference type="ARBA" id="ARBA00022679"/>
    </source>
</evidence>
<dbReference type="Gene3D" id="3.20.20.80">
    <property type="entry name" value="Glycosidases"/>
    <property type="match status" value="1"/>
</dbReference>
<dbReference type="GO" id="GO:0004553">
    <property type="term" value="F:hydrolase activity, hydrolyzing O-glycosyl compounds"/>
    <property type="evidence" value="ECO:0007669"/>
    <property type="project" value="InterPro"/>
</dbReference>
<evidence type="ECO:0000259" key="8">
    <source>
        <dbReference type="SMART" id="SM00642"/>
    </source>
</evidence>
<dbReference type="EC" id="2.4.1.18" evidence="3"/>
<dbReference type="GO" id="GO:0043169">
    <property type="term" value="F:cation binding"/>
    <property type="evidence" value="ECO:0007669"/>
    <property type="project" value="InterPro"/>
</dbReference>
<dbReference type="CDD" id="cd02854">
    <property type="entry name" value="E_set_GBE_euk_N"/>
    <property type="match status" value="1"/>
</dbReference>
<dbReference type="Gene3D" id="2.60.40.10">
    <property type="entry name" value="Immunoglobulins"/>
    <property type="match status" value="1"/>
</dbReference>
<dbReference type="GO" id="GO:0005737">
    <property type="term" value="C:cytoplasm"/>
    <property type="evidence" value="ECO:0007669"/>
    <property type="project" value="TreeGrafter"/>
</dbReference>
<sequence>MTDPHKEAWKDNADGTAVIAGDPWLENWQDSLRYRYNQYSEKKGAIEEHEGGLENFSQGYTYFGLIPNRNGINIREWAPGAKEMFVFGDFNDWNRYEHRMEKDEFGVWSIFLSNKKDGSAPIAHGSKVKLMLVTHYDHHLERNSAWAKYVVQNPETNLFDACLWNPEKKDTYKWKHQVHVPKPKSLKIYECHVGMSSCDAHVASYDYFTDWVLPRIKKLGYNTIQIMAIMEHAYYGSFGYHVTNFFAVSSRSGTPEGLKRLIDTAHSMGISVLMDIVHSHASSNEMDGIGNFDGSGGQYFHEGDRGYHSLWDSKCFDYGKWEVMRFLLSNLRFWVDEYHFDGFRFDGVTSMLYTHHGIHMSFSGNYDEYFGYQMDVDANVYLMLANEMLHDMYPDSMITIGEDVSGMPTLCRPVQEGGIGFDYRLAMAIPDVFIELFEKVPDEHWNIGHLVHTLTNRRWNEKTIAYFESHDQALVGDKTMAMWLMNADMYYNMEVDKWPTETVERGIALHKVLRLLVYSLGGEGYLNFMGNEFGHPEWIDFPREGNGFSYSHARRRWDLPANEGLRFKFLEKFDELMHGVEDEHFFCRENVHQYVVLQNEEDKVIVVEKGDRLVFCFNLHPWKQYDNYRVGTNWRGKYKTVLDTDSWNTGGGGRVNWDDKETSDEGWNDRKASLFVTIPPRSAQVYYCHEWYDEGKEGTEKSAAASKAKMSKDGVKVTKMSKDGVKVKSKWFGTMVDGMTGSKGEGVGA</sequence>
<dbReference type="FunFam" id="2.60.40.10:FF:000250">
    <property type="entry name" value="1,4-alpha-glucan-branching enzyme, chloroplastic/amyloplastic"/>
    <property type="match status" value="1"/>
</dbReference>
<accession>A0AAV8V053</accession>
<dbReference type="InterPro" id="IPR006048">
    <property type="entry name" value="A-amylase/branching_C"/>
</dbReference>
<dbReference type="Proteomes" id="UP001157974">
    <property type="component" value="Unassembled WGS sequence"/>
</dbReference>
<dbReference type="SUPFAM" id="SSF51011">
    <property type="entry name" value="Glycosyl hydrolase domain"/>
    <property type="match status" value="1"/>
</dbReference>
<dbReference type="PANTHER" id="PTHR43651">
    <property type="entry name" value="1,4-ALPHA-GLUCAN-BRANCHING ENZYME"/>
    <property type="match status" value="1"/>
</dbReference>